<proteinExistence type="predicted"/>
<dbReference type="RefSeq" id="XP_033685942.1">
    <property type="nucleotide sequence ID" value="XM_033833085.1"/>
</dbReference>
<evidence type="ECO:0000313" key="4">
    <source>
        <dbReference type="EMBL" id="KAF2250938.1"/>
    </source>
</evidence>
<protein>
    <recommendedName>
        <fullName evidence="6">Beta-lactamase/transpeptidase-like protein</fullName>
    </recommendedName>
</protein>
<evidence type="ECO:0008006" key="6">
    <source>
        <dbReference type="Google" id="ProtNLM"/>
    </source>
</evidence>
<sequence>MNNYWLESNNNIAIPLKDSMKLINGLKPVKPFRGQLQYNNLSYEIASHVIKELSGQTWSEMLQSRLFDPLEMKRTGTHENFAGPDKEYVGVYLNHVGTVHIDVSLTDGQLNIIFQGLPDEVWPLHHWEHDIFTWLPESRDAVASRGRFTFQSPDYYKIKFGISDDGQVESLTWIHEGWNVPEGEDFFKVGTQKATQKEFGQQEPLQGPKLS</sequence>
<dbReference type="GeneID" id="54586415"/>
<feature type="region of interest" description="Disordered" evidence="1">
    <location>
        <begin position="191"/>
        <end position="211"/>
    </location>
</feature>
<dbReference type="OrthoDB" id="5946976at2759"/>
<dbReference type="Proteomes" id="UP000800094">
    <property type="component" value="Unassembled WGS sequence"/>
</dbReference>
<dbReference type="Pfam" id="PF00144">
    <property type="entry name" value="Beta-lactamase"/>
    <property type="match status" value="1"/>
</dbReference>
<keyword evidence="5" id="KW-1185">Reference proteome</keyword>
<dbReference type="Gene3D" id="3.40.710.10">
    <property type="entry name" value="DD-peptidase/beta-lactamase superfamily"/>
    <property type="match status" value="1"/>
</dbReference>
<gene>
    <name evidence="4" type="ORF">BU26DRAFT_562901</name>
</gene>
<dbReference type="SUPFAM" id="SSF56601">
    <property type="entry name" value="beta-lactamase/transpeptidase-like"/>
    <property type="match status" value="1"/>
</dbReference>
<dbReference type="EMBL" id="ML987193">
    <property type="protein sequence ID" value="KAF2250938.1"/>
    <property type="molecule type" value="Genomic_DNA"/>
</dbReference>
<reference evidence="4" key="1">
    <citation type="journal article" date="2020" name="Stud. Mycol.">
        <title>101 Dothideomycetes genomes: a test case for predicting lifestyles and emergence of pathogens.</title>
        <authorList>
            <person name="Haridas S."/>
            <person name="Albert R."/>
            <person name="Binder M."/>
            <person name="Bloem J."/>
            <person name="Labutti K."/>
            <person name="Salamov A."/>
            <person name="Andreopoulos B."/>
            <person name="Baker S."/>
            <person name="Barry K."/>
            <person name="Bills G."/>
            <person name="Bluhm B."/>
            <person name="Cannon C."/>
            <person name="Castanera R."/>
            <person name="Culley D."/>
            <person name="Daum C."/>
            <person name="Ezra D."/>
            <person name="Gonzalez J."/>
            <person name="Henrissat B."/>
            <person name="Kuo A."/>
            <person name="Liang C."/>
            <person name="Lipzen A."/>
            <person name="Lutzoni F."/>
            <person name="Magnuson J."/>
            <person name="Mondo S."/>
            <person name="Nolan M."/>
            <person name="Ohm R."/>
            <person name="Pangilinan J."/>
            <person name="Park H.-J."/>
            <person name="Ramirez L."/>
            <person name="Alfaro M."/>
            <person name="Sun H."/>
            <person name="Tritt A."/>
            <person name="Yoshinaga Y."/>
            <person name="Zwiers L.-H."/>
            <person name="Turgeon B."/>
            <person name="Goodwin S."/>
            <person name="Spatafora J."/>
            <person name="Crous P."/>
            <person name="Grigoriev I."/>
        </authorList>
    </citation>
    <scope>NUCLEOTIDE SEQUENCE</scope>
    <source>
        <strain evidence="4">CBS 122368</strain>
    </source>
</reference>
<feature type="domain" description="Peptidase S12 Pab87-related C-terminal" evidence="3">
    <location>
        <begin position="86"/>
        <end position="174"/>
    </location>
</feature>
<dbReference type="InterPro" id="IPR012338">
    <property type="entry name" value="Beta-lactam/transpept-like"/>
</dbReference>
<dbReference type="InterPro" id="IPR001466">
    <property type="entry name" value="Beta-lactam-related"/>
</dbReference>
<dbReference type="AlphaFoldDB" id="A0A6A6ILJ5"/>
<evidence type="ECO:0000313" key="5">
    <source>
        <dbReference type="Proteomes" id="UP000800094"/>
    </source>
</evidence>
<accession>A0A6A6ILJ5</accession>
<dbReference type="InterPro" id="IPR021860">
    <property type="entry name" value="Peptidase_S12_Pab87-rel_C"/>
</dbReference>
<organism evidence="4 5">
    <name type="scientific">Trematosphaeria pertusa</name>
    <dbReference type="NCBI Taxonomy" id="390896"/>
    <lineage>
        <taxon>Eukaryota</taxon>
        <taxon>Fungi</taxon>
        <taxon>Dikarya</taxon>
        <taxon>Ascomycota</taxon>
        <taxon>Pezizomycotina</taxon>
        <taxon>Dothideomycetes</taxon>
        <taxon>Pleosporomycetidae</taxon>
        <taxon>Pleosporales</taxon>
        <taxon>Massarineae</taxon>
        <taxon>Trematosphaeriaceae</taxon>
        <taxon>Trematosphaeria</taxon>
    </lineage>
</organism>
<name>A0A6A6ILJ5_9PLEO</name>
<dbReference type="Pfam" id="PF11954">
    <property type="entry name" value="DUF3471"/>
    <property type="match status" value="1"/>
</dbReference>
<evidence type="ECO:0000259" key="2">
    <source>
        <dbReference type="Pfam" id="PF00144"/>
    </source>
</evidence>
<feature type="domain" description="Beta-lactamase-related" evidence="2">
    <location>
        <begin position="17"/>
        <end position="85"/>
    </location>
</feature>
<evidence type="ECO:0000259" key="3">
    <source>
        <dbReference type="Pfam" id="PF11954"/>
    </source>
</evidence>
<evidence type="ECO:0000256" key="1">
    <source>
        <dbReference type="SAM" id="MobiDB-lite"/>
    </source>
</evidence>